<dbReference type="PATRIC" id="fig|1609559.3.peg.1371"/>
<name>A0A127BA16_9EURY</name>
<dbReference type="Proteomes" id="UP000070587">
    <property type="component" value="Chromosome"/>
</dbReference>
<dbReference type="PANTHER" id="PTHR43581">
    <property type="entry name" value="ATP/GTP PHOSPHATASE"/>
    <property type="match status" value="1"/>
</dbReference>
<dbReference type="RefSeq" id="WP_074964175.1">
    <property type="nucleotide sequence ID" value="NZ_CP010835.1"/>
</dbReference>
<dbReference type="PIRSF" id="PIRSF029347">
    <property type="entry name" value="RecF"/>
    <property type="match status" value="1"/>
</dbReference>
<dbReference type="OrthoDB" id="25344at2157"/>
<proteinExistence type="predicted"/>
<evidence type="ECO:0000313" key="2">
    <source>
        <dbReference type="EMBL" id="AMM54172.1"/>
    </source>
</evidence>
<gene>
    <name evidence="2" type="ORF">TQ32_06535</name>
</gene>
<evidence type="ECO:0000259" key="1">
    <source>
        <dbReference type="Pfam" id="PF13175"/>
    </source>
</evidence>
<dbReference type="PANTHER" id="PTHR43581:SF4">
    <property type="entry name" value="ATP_GTP PHOSPHATASE"/>
    <property type="match status" value="1"/>
</dbReference>
<protein>
    <submittedName>
        <fullName evidence="2">ABC transporter ATPase</fullName>
    </submittedName>
</protein>
<dbReference type="Gene3D" id="3.40.50.300">
    <property type="entry name" value="P-loop containing nucleotide triphosphate hydrolases"/>
    <property type="match status" value="2"/>
</dbReference>
<reference evidence="3" key="1">
    <citation type="submission" date="2015-02" db="EMBL/GenBank/DDBJ databases">
        <title>Pyrococcus kukulkanii sp. nov., a novel hyperthermophilic archaeon isolated from a deep-sea hydrothermal vent at the Guaymas Basin.</title>
        <authorList>
            <person name="Oger P.M."/>
            <person name="Callac N."/>
            <person name="Jebbar M."/>
            <person name="Godfroy A."/>
        </authorList>
    </citation>
    <scope>NUCLEOTIDE SEQUENCE [LARGE SCALE GENOMIC DNA]</scope>
    <source>
        <strain evidence="3">NCB100</strain>
    </source>
</reference>
<dbReference type="Pfam" id="PF13175">
    <property type="entry name" value="AAA_15"/>
    <property type="match status" value="1"/>
</dbReference>
<reference evidence="2 3" key="2">
    <citation type="journal article" date="2016" name="Int. J. Syst. Evol. Microbiol.">
        <title>Pyrococcus kukulkanii sp. nov., a hyperthermophilic, piezophilic archaeon isolated from a deep-sea hydrothermal vent.</title>
        <authorList>
            <person name="Callac N."/>
            <person name="Oger P."/>
            <person name="Lesongeur F."/>
            <person name="Rattray J.E."/>
            <person name="Vannier P."/>
            <person name="Michoud G."/>
            <person name="Beauverger M."/>
            <person name="Gayet N."/>
            <person name="Rouxel O."/>
            <person name="Jebbar M."/>
            <person name="Godfroy A."/>
        </authorList>
    </citation>
    <scope>NUCLEOTIDE SEQUENCE [LARGE SCALE GENOMIC DNA]</scope>
    <source>
        <strain evidence="2 3">NCB100</strain>
    </source>
</reference>
<dbReference type="InterPro" id="IPR041685">
    <property type="entry name" value="AAA_GajA/Old/RecF-like"/>
</dbReference>
<dbReference type="STRING" id="1609559.TQ32_06535"/>
<dbReference type="SUPFAM" id="SSF52540">
    <property type="entry name" value="P-loop containing nucleoside triphosphate hydrolases"/>
    <property type="match status" value="1"/>
</dbReference>
<sequence length="358" mass="40168">MITSLHIKNFRGISELRLTDLGQVNVIVGRNNVGKSSILEAISIALGAVNQDVSVLKEILNRVLKWRGWLKRASVHSLFNTPSTPIELTFVANNTPFSARFMYPSYLPQTIEKEFGIKFDSETLKNMLSESVEIVPVQIKAGSFSRRALVLISENGAMVITTPNDELYPIEFPIEFVTPYDMSTPGFIEEVFSKAFKAKSYYKALEIIQEAYPEVEGLSPVPEDGTVLMYVDIKHAPKGIPYYSMGDGFKFLSMIAFLVSSTRNGYLLIDSVEAFHHPKSLEVTTKTLIKGAKENNVQVFLTTHSLEFIDTILEYGIEEGVNGRIIYIKQEKGELVHSIETFENAKELREILGIDLRG</sequence>
<dbReference type="InterPro" id="IPR027417">
    <property type="entry name" value="P-loop_NTPase"/>
</dbReference>
<dbReference type="GeneID" id="30671639"/>
<dbReference type="AlphaFoldDB" id="A0A127BA16"/>
<dbReference type="KEGG" id="pyc:TQ32_06535"/>
<dbReference type="InterPro" id="IPR051396">
    <property type="entry name" value="Bact_Antivir_Def_Nuclease"/>
</dbReference>
<accession>A0A127BA16</accession>
<dbReference type="EMBL" id="CP010835">
    <property type="protein sequence ID" value="AMM54172.1"/>
    <property type="molecule type" value="Genomic_DNA"/>
</dbReference>
<dbReference type="InterPro" id="IPR014555">
    <property type="entry name" value="RecF-like"/>
</dbReference>
<feature type="domain" description="Endonuclease GajA/Old nuclease/RecF-like AAA" evidence="1">
    <location>
        <begin position="1"/>
        <end position="47"/>
    </location>
</feature>
<organism evidence="2 3">
    <name type="scientific">Pyrococcus kukulkanii</name>
    <dbReference type="NCBI Taxonomy" id="1609559"/>
    <lineage>
        <taxon>Archaea</taxon>
        <taxon>Methanobacteriati</taxon>
        <taxon>Methanobacteriota</taxon>
        <taxon>Thermococci</taxon>
        <taxon>Thermococcales</taxon>
        <taxon>Thermococcaceae</taxon>
        <taxon>Pyrococcus</taxon>
    </lineage>
</organism>
<evidence type="ECO:0000313" key="3">
    <source>
        <dbReference type="Proteomes" id="UP000070587"/>
    </source>
</evidence>